<evidence type="ECO:0000256" key="1">
    <source>
        <dbReference type="SAM" id="MobiDB-lite"/>
    </source>
</evidence>
<proteinExistence type="predicted"/>
<dbReference type="AlphaFoldDB" id="A0A6A6PNN5"/>
<dbReference type="GeneID" id="54470805"/>
<evidence type="ECO:0000313" key="2">
    <source>
        <dbReference type="EMBL" id="KAF2481730.1"/>
    </source>
</evidence>
<organism evidence="2 3">
    <name type="scientific">Neohortaea acidophila</name>
    <dbReference type="NCBI Taxonomy" id="245834"/>
    <lineage>
        <taxon>Eukaryota</taxon>
        <taxon>Fungi</taxon>
        <taxon>Dikarya</taxon>
        <taxon>Ascomycota</taxon>
        <taxon>Pezizomycotina</taxon>
        <taxon>Dothideomycetes</taxon>
        <taxon>Dothideomycetidae</taxon>
        <taxon>Mycosphaerellales</taxon>
        <taxon>Teratosphaeriaceae</taxon>
        <taxon>Neohortaea</taxon>
    </lineage>
</organism>
<feature type="compositionally biased region" description="Polar residues" evidence="1">
    <location>
        <begin position="57"/>
        <end position="70"/>
    </location>
</feature>
<gene>
    <name evidence="2" type="ORF">BDY17DRAFT_170151</name>
</gene>
<dbReference type="EMBL" id="MU001637">
    <property type="protein sequence ID" value="KAF2481730.1"/>
    <property type="molecule type" value="Genomic_DNA"/>
</dbReference>
<protein>
    <submittedName>
        <fullName evidence="2">Uncharacterized protein</fullName>
    </submittedName>
</protein>
<feature type="compositionally biased region" description="Basic and acidic residues" evidence="1">
    <location>
        <begin position="159"/>
        <end position="180"/>
    </location>
</feature>
<reference evidence="2" key="1">
    <citation type="journal article" date="2020" name="Stud. Mycol.">
        <title>101 Dothideomycetes genomes: a test case for predicting lifestyles and emergence of pathogens.</title>
        <authorList>
            <person name="Haridas S."/>
            <person name="Albert R."/>
            <person name="Binder M."/>
            <person name="Bloem J."/>
            <person name="Labutti K."/>
            <person name="Salamov A."/>
            <person name="Andreopoulos B."/>
            <person name="Baker S."/>
            <person name="Barry K."/>
            <person name="Bills G."/>
            <person name="Bluhm B."/>
            <person name="Cannon C."/>
            <person name="Castanera R."/>
            <person name="Culley D."/>
            <person name="Daum C."/>
            <person name="Ezra D."/>
            <person name="Gonzalez J."/>
            <person name="Henrissat B."/>
            <person name="Kuo A."/>
            <person name="Liang C."/>
            <person name="Lipzen A."/>
            <person name="Lutzoni F."/>
            <person name="Magnuson J."/>
            <person name="Mondo S."/>
            <person name="Nolan M."/>
            <person name="Ohm R."/>
            <person name="Pangilinan J."/>
            <person name="Park H.-J."/>
            <person name="Ramirez L."/>
            <person name="Alfaro M."/>
            <person name="Sun H."/>
            <person name="Tritt A."/>
            <person name="Yoshinaga Y."/>
            <person name="Zwiers L.-H."/>
            <person name="Turgeon B."/>
            <person name="Goodwin S."/>
            <person name="Spatafora J."/>
            <person name="Crous P."/>
            <person name="Grigoriev I."/>
        </authorList>
    </citation>
    <scope>NUCLEOTIDE SEQUENCE</scope>
    <source>
        <strain evidence="2">CBS 113389</strain>
    </source>
</reference>
<keyword evidence="3" id="KW-1185">Reference proteome</keyword>
<feature type="region of interest" description="Disordered" evidence="1">
    <location>
        <begin position="1"/>
        <end position="87"/>
    </location>
</feature>
<sequence length="180" mass="18729">MEGEEDPATQTSTTTGEGQHHHHHPTQGHITVPSHDDDDASRGAGTGLENVERGRDTSGSTSFPATTTSYSHDDSFTTRDGYAGVPAGVGVGGGSGRFGDDDSFVEPLPFRRAMSGGRCCADCFFGSDERGREGRKGDSTLGKLVEKTGSAVGSAMLVEKGREKREQKGAGEGEDGGHAN</sequence>
<dbReference type="RefSeq" id="XP_033588300.1">
    <property type="nucleotide sequence ID" value="XM_033729803.1"/>
</dbReference>
<dbReference type="OrthoDB" id="203279at2759"/>
<dbReference type="Proteomes" id="UP000799767">
    <property type="component" value="Unassembled WGS sequence"/>
</dbReference>
<name>A0A6A6PNN5_9PEZI</name>
<accession>A0A6A6PNN5</accession>
<feature type="region of interest" description="Disordered" evidence="1">
    <location>
        <begin position="152"/>
        <end position="180"/>
    </location>
</feature>
<evidence type="ECO:0000313" key="3">
    <source>
        <dbReference type="Proteomes" id="UP000799767"/>
    </source>
</evidence>